<dbReference type="AlphaFoldDB" id="A0A7Z2GR94"/>
<gene>
    <name evidence="2" type="ORF">FAZ98_31525</name>
    <name evidence="3" type="ORF">FAZ98_32005</name>
</gene>
<keyword evidence="4" id="KW-1185">Reference proteome</keyword>
<dbReference type="KEGG" id="pacs:FAZ98_31525"/>
<dbReference type="EMBL" id="CP046916">
    <property type="protein sequence ID" value="QGZ66409.1"/>
    <property type="molecule type" value="Genomic_DNA"/>
</dbReference>
<evidence type="ECO:0000313" key="3">
    <source>
        <dbReference type="EMBL" id="QGZ66409.1"/>
    </source>
</evidence>
<keyword evidence="1" id="KW-0175">Coiled coil</keyword>
<sequence>MVSDINIPKRLRDRADLGDMGRKPEKKDLLRIAADLIEQQARDLAALRQDIEAQIQIAKEARERAEENLKDAKRYRWLRSRTRCFALDMGGKHRYDPSGAFLRLAGPSIDDAFDAAIEKDSK</sequence>
<feature type="coiled-coil region" evidence="1">
    <location>
        <begin position="34"/>
        <end position="75"/>
    </location>
</feature>
<evidence type="ECO:0000313" key="2">
    <source>
        <dbReference type="EMBL" id="QGZ66326.1"/>
    </source>
</evidence>
<dbReference type="Proteomes" id="UP000433577">
    <property type="component" value="Chromosome 4"/>
</dbReference>
<reference evidence="2 4" key="1">
    <citation type="submission" date="2019-12" db="EMBL/GenBank/DDBJ databases">
        <title>Paraburkholderia acidiphila 7Q-K02 sp. nov and Paraburkholderia acidisoli DHF22 sp. nov., two strains isolated from forest soil.</title>
        <authorList>
            <person name="Gao Z."/>
            <person name="Qiu L."/>
        </authorList>
    </citation>
    <scope>NUCLEOTIDE SEQUENCE [LARGE SCALE GENOMIC DNA]</scope>
    <source>
        <strain evidence="2 4">DHF22</strain>
    </source>
</reference>
<organism evidence="2 4">
    <name type="scientific">Paraburkholderia acidisoli</name>
    <dbReference type="NCBI Taxonomy" id="2571748"/>
    <lineage>
        <taxon>Bacteria</taxon>
        <taxon>Pseudomonadati</taxon>
        <taxon>Pseudomonadota</taxon>
        <taxon>Betaproteobacteria</taxon>
        <taxon>Burkholderiales</taxon>
        <taxon>Burkholderiaceae</taxon>
        <taxon>Paraburkholderia</taxon>
    </lineage>
</organism>
<evidence type="ECO:0000313" key="4">
    <source>
        <dbReference type="Proteomes" id="UP000433577"/>
    </source>
</evidence>
<name>A0A7Z2GR94_9BURK</name>
<evidence type="ECO:0000256" key="1">
    <source>
        <dbReference type="SAM" id="Coils"/>
    </source>
</evidence>
<protein>
    <submittedName>
        <fullName evidence="2">Uncharacterized protein</fullName>
    </submittedName>
</protein>
<dbReference type="EMBL" id="CP046916">
    <property type="protein sequence ID" value="QGZ66326.1"/>
    <property type="molecule type" value="Genomic_DNA"/>
</dbReference>
<dbReference type="RefSeq" id="WP_158957643.1">
    <property type="nucleotide sequence ID" value="NZ_CP046916.1"/>
</dbReference>
<accession>A0A7Z2GR94</accession>
<dbReference type="KEGG" id="pacs:FAZ98_32005"/>
<proteinExistence type="predicted"/>